<name>A0A9X3W4C2_LACAM</name>
<reference evidence="2" key="1">
    <citation type="journal article" date="2022" name="Microorganisms">
        <title>Antibiotic Susceptibility, Resistance Gene Determinants and Corresponding Genomic Regions in Lactobacillus amylovorus Isolates Derived from Wild Boars and Domestic Pigs.</title>
        <authorList>
            <person name="Moravkova M."/>
            <person name="Kostovova I."/>
            <person name="Kavanova K."/>
            <person name="Pechar R."/>
            <person name="Stanek S."/>
            <person name="Brychta A."/>
            <person name="Zeman M."/>
            <person name="Kubasova T."/>
        </authorList>
    </citation>
    <scope>NUCLEOTIDE SEQUENCE</scope>
    <source>
        <strain evidence="2">M490A</strain>
    </source>
</reference>
<proteinExistence type="predicted"/>
<dbReference type="EMBL" id="JAOTGY010000004">
    <property type="protein sequence ID" value="MDB6257617.1"/>
    <property type="molecule type" value="Genomic_DNA"/>
</dbReference>
<protein>
    <submittedName>
        <fullName evidence="2">Uncharacterized protein</fullName>
    </submittedName>
</protein>
<gene>
    <name evidence="2" type="ORF">ODU72_02820</name>
</gene>
<keyword evidence="1" id="KW-1133">Transmembrane helix</keyword>
<dbReference type="AlphaFoldDB" id="A0A9X3W4C2"/>
<keyword evidence="1" id="KW-0472">Membrane</keyword>
<keyword evidence="1" id="KW-0812">Transmembrane</keyword>
<comment type="caution">
    <text evidence="2">The sequence shown here is derived from an EMBL/GenBank/DDBJ whole genome shotgun (WGS) entry which is preliminary data.</text>
</comment>
<accession>A0A9X3W4C2</accession>
<evidence type="ECO:0000256" key="1">
    <source>
        <dbReference type="SAM" id="Phobius"/>
    </source>
</evidence>
<feature type="transmembrane region" description="Helical" evidence="1">
    <location>
        <begin position="25"/>
        <end position="45"/>
    </location>
</feature>
<dbReference type="RefSeq" id="WP_164480618.1">
    <property type="nucleotide sequence ID" value="NZ_JAOTGY010000004.1"/>
</dbReference>
<organism evidence="2 3">
    <name type="scientific">Lactobacillus amylovorus</name>
    <dbReference type="NCBI Taxonomy" id="1604"/>
    <lineage>
        <taxon>Bacteria</taxon>
        <taxon>Bacillati</taxon>
        <taxon>Bacillota</taxon>
        <taxon>Bacilli</taxon>
        <taxon>Lactobacillales</taxon>
        <taxon>Lactobacillaceae</taxon>
        <taxon>Lactobacillus</taxon>
    </lineage>
</organism>
<evidence type="ECO:0000313" key="3">
    <source>
        <dbReference type="Proteomes" id="UP001141981"/>
    </source>
</evidence>
<dbReference type="Proteomes" id="UP001141981">
    <property type="component" value="Unassembled WGS sequence"/>
</dbReference>
<reference evidence="2" key="2">
    <citation type="submission" date="2022-10" db="EMBL/GenBank/DDBJ databases">
        <authorList>
            <person name="Kostovova I."/>
            <person name="Moravkova M."/>
            <person name="Pechar R."/>
        </authorList>
    </citation>
    <scope>NUCLEOTIDE SEQUENCE</scope>
    <source>
        <strain evidence="2">M490A</strain>
    </source>
</reference>
<evidence type="ECO:0000313" key="2">
    <source>
        <dbReference type="EMBL" id="MDB6257617.1"/>
    </source>
</evidence>
<sequence>MQNKNFYREFNKPIHQNHINMDDTIFKIFIAVVLLSLSLLSYGFWDAIINLFS</sequence>